<organism evidence="1 2">
    <name type="scientific">Haliscomenobacter hydrossis (strain ATCC 27775 / DSM 1100 / LMG 10767 / O)</name>
    <dbReference type="NCBI Taxonomy" id="760192"/>
    <lineage>
        <taxon>Bacteria</taxon>
        <taxon>Pseudomonadati</taxon>
        <taxon>Bacteroidota</taxon>
        <taxon>Saprospiria</taxon>
        <taxon>Saprospirales</taxon>
        <taxon>Haliscomenobacteraceae</taxon>
        <taxon>Haliscomenobacter</taxon>
    </lineage>
</organism>
<dbReference type="SUPFAM" id="SSF51735">
    <property type="entry name" value="NAD(P)-binding Rossmann-fold domains"/>
    <property type="match status" value="1"/>
</dbReference>
<dbReference type="GO" id="GO:0005737">
    <property type="term" value="C:cytoplasm"/>
    <property type="evidence" value="ECO:0007669"/>
    <property type="project" value="TreeGrafter"/>
</dbReference>
<protein>
    <submittedName>
        <fullName evidence="1">Ornithine cyclodeaminase/mu-crystallin</fullName>
    </submittedName>
</protein>
<dbReference type="Gene3D" id="3.30.1780.10">
    <property type="entry name" value="ornithine cyclodeaminase, domain 1"/>
    <property type="match status" value="1"/>
</dbReference>
<dbReference type="HOGENOM" id="CLU_042088_1_0_10"/>
<dbReference type="OrthoDB" id="9792005at2"/>
<evidence type="ECO:0000313" key="1">
    <source>
        <dbReference type="EMBL" id="AEE51499.1"/>
    </source>
</evidence>
<dbReference type="InterPro" id="IPR023401">
    <property type="entry name" value="ODC_N"/>
</dbReference>
<reference key="2">
    <citation type="submission" date="2011-04" db="EMBL/GenBank/DDBJ databases">
        <title>Complete sequence of chromosome of Haliscomenobacter hydrossis DSM 1100.</title>
        <authorList>
            <consortium name="US DOE Joint Genome Institute (JGI-PGF)"/>
            <person name="Lucas S."/>
            <person name="Han J."/>
            <person name="Lapidus A."/>
            <person name="Bruce D."/>
            <person name="Goodwin L."/>
            <person name="Pitluck S."/>
            <person name="Peters L."/>
            <person name="Kyrpides N."/>
            <person name="Mavromatis K."/>
            <person name="Ivanova N."/>
            <person name="Ovchinnikova G."/>
            <person name="Pagani I."/>
            <person name="Daligault H."/>
            <person name="Detter J.C."/>
            <person name="Han C."/>
            <person name="Land M."/>
            <person name="Hauser L."/>
            <person name="Markowitz V."/>
            <person name="Cheng J.-F."/>
            <person name="Hugenholtz P."/>
            <person name="Woyke T."/>
            <person name="Wu D."/>
            <person name="Verbarg S."/>
            <person name="Frueling A."/>
            <person name="Brambilla E."/>
            <person name="Klenk H.-P."/>
            <person name="Eisen J.A."/>
        </authorList>
    </citation>
    <scope>NUCLEOTIDE SEQUENCE</scope>
    <source>
        <strain>DSM 1100</strain>
    </source>
</reference>
<dbReference type="AlphaFoldDB" id="F4KYV7"/>
<dbReference type="InterPro" id="IPR036291">
    <property type="entry name" value="NAD(P)-bd_dom_sf"/>
</dbReference>
<name>F4KYV7_HALH1</name>
<dbReference type="PANTHER" id="PTHR13812">
    <property type="entry name" value="KETIMINE REDUCTASE MU-CRYSTALLIN"/>
    <property type="match status" value="1"/>
</dbReference>
<dbReference type="eggNOG" id="COG2423">
    <property type="taxonomic scope" value="Bacteria"/>
</dbReference>
<dbReference type="Gene3D" id="3.40.50.720">
    <property type="entry name" value="NAD(P)-binding Rossmann-like Domain"/>
    <property type="match status" value="1"/>
</dbReference>
<evidence type="ECO:0000313" key="2">
    <source>
        <dbReference type="Proteomes" id="UP000008461"/>
    </source>
</evidence>
<dbReference type="InterPro" id="IPR003462">
    <property type="entry name" value="ODC_Mu_crystall"/>
</dbReference>
<sequence length="320" mass="34467">MLILNNEQITALLSLQDITAAVEAAMVSYENQTSSVPKRMHLDHGENTLLCMPSFGGGYFATKLVSVVPGNKNKSLPVTNGALLLNDAETGLPLALMNAAKLTALRTGALGAVGIRYMTPENVDSIGLIGTGVQGLHQAIFACSVRPIQTIYSLFRQEEGFQKLRHFVQQHYPAVKVVACKTSEELLEKTQVLIAATTSASPVLPNDAALLRGKHFISIGSYKPNMQELPAAVYQLAGQLAIDSEFARHETGDIINAVKQGWLPTENVYTIGKLITGARQLNVHQTTAYKSAGMALYDLFTARALYQKALETGIGVEVAL</sequence>
<accession>F4KYV7</accession>
<dbReference type="STRING" id="760192.Halhy_3647"/>
<dbReference type="RefSeq" id="WP_013766038.1">
    <property type="nucleotide sequence ID" value="NC_015510.1"/>
</dbReference>
<dbReference type="KEGG" id="hhy:Halhy_3647"/>
<dbReference type="PIRSF" id="PIRSF001439">
    <property type="entry name" value="CryM"/>
    <property type="match status" value="1"/>
</dbReference>
<dbReference type="EMBL" id="CP002691">
    <property type="protein sequence ID" value="AEE51499.1"/>
    <property type="molecule type" value="Genomic_DNA"/>
</dbReference>
<dbReference type="Pfam" id="PF02423">
    <property type="entry name" value="OCD_Mu_crystall"/>
    <property type="match status" value="1"/>
</dbReference>
<dbReference type="PANTHER" id="PTHR13812:SF19">
    <property type="entry name" value="KETIMINE REDUCTASE MU-CRYSTALLIN"/>
    <property type="match status" value="1"/>
</dbReference>
<keyword evidence="2" id="KW-1185">Reference proteome</keyword>
<proteinExistence type="predicted"/>
<dbReference type="Proteomes" id="UP000008461">
    <property type="component" value="Chromosome"/>
</dbReference>
<reference evidence="1 2" key="1">
    <citation type="journal article" date="2011" name="Stand. Genomic Sci.">
        <title>Complete genome sequence of Haliscomenobacter hydrossis type strain (O).</title>
        <authorList>
            <consortium name="US DOE Joint Genome Institute (JGI-PGF)"/>
            <person name="Daligault H."/>
            <person name="Lapidus A."/>
            <person name="Zeytun A."/>
            <person name="Nolan M."/>
            <person name="Lucas S."/>
            <person name="Del Rio T.G."/>
            <person name="Tice H."/>
            <person name="Cheng J.F."/>
            <person name="Tapia R."/>
            <person name="Han C."/>
            <person name="Goodwin L."/>
            <person name="Pitluck S."/>
            <person name="Liolios K."/>
            <person name="Pagani I."/>
            <person name="Ivanova N."/>
            <person name="Huntemann M."/>
            <person name="Mavromatis K."/>
            <person name="Mikhailova N."/>
            <person name="Pati A."/>
            <person name="Chen A."/>
            <person name="Palaniappan K."/>
            <person name="Land M."/>
            <person name="Hauser L."/>
            <person name="Brambilla E.M."/>
            <person name="Rohde M."/>
            <person name="Verbarg S."/>
            <person name="Goker M."/>
            <person name="Bristow J."/>
            <person name="Eisen J.A."/>
            <person name="Markowitz V."/>
            <person name="Hugenholtz P."/>
            <person name="Kyrpides N.C."/>
            <person name="Klenk H.P."/>
            <person name="Woyke T."/>
        </authorList>
    </citation>
    <scope>NUCLEOTIDE SEQUENCE [LARGE SCALE GENOMIC DNA]</scope>
    <source>
        <strain evidence="2">ATCC 27775 / DSM 1100 / LMG 10767 / O</strain>
    </source>
</reference>
<gene>
    <name evidence="1" type="ordered locus">Halhy_3647</name>
</gene>